<sequence>MNRIQIGAHYTRSQHPNIREFRSASGLVNNLLWHMQPRKLTYENISVLGITVSDQGVENSREDPHIYRWLNGVVECQYHNFDFVAFSDLSVFDRNTAVLNLVRKSLSAVYTTDSDQLHTLILMTNKIEESNFNYEAESKKLSKSNKALKLSCILVARVDHNGQNAFLRVKNDSGEIISEVHLLTNNINEFRYNLHKTKWVGSQFHIYQKTGQLFKSFSF</sequence>
<dbReference type="EMBL" id="JAASQJ010000001">
    <property type="protein sequence ID" value="NIJ52225.1"/>
    <property type="molecule type" value="Genomic_DNA"/>
</dbReference>
<comment type="caution">
    <text evidence="1">The sequence shown here is derived from an EMBL/GenBank/DDBJ whole genome shotgun (WGS) entry which is preliminary data.</text>
</comment>
<protein>
    <submittedName>
        <fullName evidence="1">Uncharacterized protein</fullName>
    </submittedName>
</protein>
<keyword evidence="2" id="KW-1185">Reference proteome</keyword>
<dbReference type="Proteomes" id="UP001179181">
    <property type="component" value="Unassembled WGS sequence"/>
</dbReference>
<evidence type="ECO:0000313" key="1">
    <source>
        <dbReference type="EMBL" id="NIJ52225.1"/>
    </source>
</evidence>
<evidence type="ECO:0000313" key="2">
    <source>
        <dbReference type="Proteomes" id="UP001179181"/>
    </source>
</evidence>
<accession>A0ABX0UKL8</accession>
<reference evidence="1 2" key="1">
    <citation type="submission" date="2020-03" db="EMBL/GenBank/DDBJ databases">
        <title>Genomic Encyclopedia of Type Strains, Phase IV (KMG-IV): sequencing the most valuable type-strain genomes for metagenomic binning, comparative biology and taxonomic classification.</title>
        <authorList>
            <person name="Goeker M."/>
        </authorList>
    </citation>
    <scope>NUCLEOTIDE SEQUENCE [LARGE SCALE GENOMIC DNA]</scope>
    <source>
        <strain evidence="1 2">DSM 102865</strain>
    </source>
</reference>
<gene>
    <name evidence="1" type="ORF">FHS68_001381</name>
</gene>
<proteinExistence type="predicted"/>
<name>A0ABX0UKL8_9BACT</name>
<organism evidence="1 2">
    <name type="scientific">Dyadobacter arcticus</name>
    <dbReference type="NCBI Taxonomy" id="1078754"/>
    <lineage>
        <taxon>Bacteria</taxon>
        <taxon>Pseudomonadati</taxon>
        <taxon>Bacteroidota</taxon>
        <taxon>Cytophagia</taxon>
        <taxon>Cytophagales</taxon>
        <taxon>Spirosomataceae</taxon>
        <taxon>Dyadobacter</taxon>
    </lineage>
</organism>